<dbReference type="Proteomes" id="UP000094336">
    <property type="component" value="Unassembled WGS sequence"/>
</dbReference>
<dbReference type="GeneID" id="30145069"/>
<dbReference type="GO" id="GO:0001402">
    <property type="term" value="P:signal transduction involved in filamentous growth"/>
    <property type="evidence" value="ECO:0007669"/>
    <property type="project" value="TreeGrafter"/>
</dbReference>
<gene>
    <name evidence="3" type="ORF">BABINDRAFT_149365</name>
</gene>
<organism evidence="3 4">
    <name type="scientific">Babjeviella inositovora NRRL Y-12698</name>
    <dbReference type="NCBI Taxonomy" id="984486"/>
    <lineage>
        <taxon>Eukaryota</taxon>
        <taxon>Fungi</taxon>
        <taxon>Dikarya</taxon>
        <taxon>Ascomycota</taxon>
        <taxon>Saccharomycotina</taxon>
        <taxon>Pichiomycetes</taxon>
        <taxon>Serinales incertae sedis</taxon>
        <taxon>Babjeviella</taxon>
    </lineage>
</organism>
<feature type="compositionally biased region" description="Polar residues" evidence="1">
    <location>
        <begin position="266"/>
        <end position="279"/>
    </location>
</feature>
<dbReference type="GO" id="GO:0031505">
    <property type="term" value="P:fungal-type cell wall organization"/>
    <property type="evidence" value="ECO:0007669"/>
    <property type="project" value="TreeGrafter"/>
</dbReference>
<sequence length="331" mass="35916">MVLPLAIAPAQTIQPNAKQYSLITIGFKGGLNYPFVVNNTLSSAQIIQYLPLVLEFPFGWSSDPNILVRQLVPFNSPNVNYTITVAEVYFPINSITMLQSYITNPESALYNNSDSTQEALAELIDPLIQITGLILTATSVPTQTVMPENGSMGIQLNSAEPGTHQTSKVAGVAVGSVVGCSMYISFMFFLIRRLKMRNMSKKSILPANDFVSPADGDSVDGSSNSMTRAEEFDFSANYAQFMGHSPQLDSFHDSTPSTSTPDNSNMHNSPSLPSARNSVARNTSMRHFAPRQLVLANTQRTGGEGRTEAGDVSKVIPKISDPFYASNSLGW</sequence>
<dbReference type="GO" id="GO:0009986">
    <property type="term" value="C:cell surface"/>
    <property type="evidence" value="ECO:0007669"/>
    <property type="project" value="TreeGrafter"/>
</dbReference>
<feature type="compositionally biased region" description="Low complexity" evidence="1">
    <location>
        <begin position="253"/>
        <end position="265"/>
    </location>
</feature>
<dbReference type="GO" id="GO:0005576">
    <property type="term" value="C:extracellular region"/>
    <property type="evidence" value="ECO:0007669"/>
    <property type="project" value="TreeGrafter"/>
</dbReference>
<dbReference type="GO" id="GO:0030427">
    <property type="term" value="C:site of polarized growth"/>
    <property type="evidence" value="ECO:0007669"/>
    <property type="project" value="TreeGrafter"/>
</dbReference>
<dbReference type="GO" id="GO:0005886">
    <property type="term" value="C:plasma membrane"/>
    <property type="evidence" value="ECO:0007669"/>
    <property type="project" value="InterPro"/>
</dbReference>
<keyword evidence="2" id="KW-0812">Transmembrane</keyword>
<proteinExistence type="predicted"/>
<dbReference type="STRING" id="984486.A0A1E3QQ32"/>
<dbReference type="GO" id="GO:0007232">
    <property type="term" value="P:osmosensory signaling pathway via Sho1 osmosensor"/>
    <property type="evidence" value="ECO:0007669"/>
    <property type="project" value="InterPro"/>
</dbReference>
<protein>
    <submittedName>
        <fullName evidence="3">Uncharacterized protein</fullName>
    </submittedName>
</protein>
<evidence type="ECO:0000256" key="2">
    <source>
        <dbReference type="SAM" id="Phobius"/>
    </source>
</evidence>
<feature type="transmembrane region" description="Helical" evidence="2">
    <location>
        <begin position="169"/>
        <end position="191"/>
    </location>
</feature>
<feature type="region of interest" description="Disordered" evidence="1">
    <location>
        <begin position="245"/>
        <end position="279"/>
    </location>
</feature>
<evidence type="ECO:0000256" key="1">
    <source>
        <dbReference type="SAM" id="MobiDB-lite"/>
    </source>
</evidence>
<dbReference type="GO" id="GO:0005034">
    <property type="term" value="F:osmosensor activity"/>
    <property type="evidence" value="ECO:0007669"/>
    <property type="project" value="InterPro"/>
</dbReference>
<dbReference type="OrthoDB" id="3366093at2759"/>
<dbReference type="PANTHER" id="PTHR35778">
    <property type="entry name" value="SIGNALING MUCIN HKR1-RELATED"/>
    <property type="match status" value="1"/>
</dbReference>
<dbReference type="AlphaFoldDB" id="A0A1E3QQ32"/>
<dbReference type="GO" id="GO:0006972">
    <property type="term" value="P:hyperosmotic response"/>
    <property type="evidence" value="ECO:0007669"/>
    <property type="project" value="TreeGrafter"/>
</dbReference>
<dbReference type="InterPro" id="IPR039295">
    <property type="entry name" value="MSB2"/>
</dbReference>
<dbReference type="PANTHER" id="PTHR35778:SF1">
    <property type="entry name" value="SIGNALING MUCIN HKR1-RELATED"/>
    <property type="match status" value="1"/>
</dbReference>
<keyword evidence="2" id="KW-0472">Membrane</keyword>
<name>A0A1E3QQ32_9ASCO</name>
<dbReference type="EMBL" id="KV454433">
    <property type="protein sequence ID" value="ODQ79182.1"/>
    <property type="molecule type" value="Genomic_DNA"/>
</dbReference>
<evidence type="ECO:0000313" key="3">
    <source>
        <dbReference type="EMBL" id="ODQ79182.1"/>
    </source>
</evidence>
<evidence type="ECO:0000313" key="4">
    <source>
        <dbReference type="Proteomes" id="UP000094336"/>
    </source>
</evidence>
<dbReference type="GO" id="GO:0000282">
    <property type="term" value="P:cellular bud site selection"/>
    <property type="evidence" value="ECO:0007669"/>
    <property type="project" value="TreeGrafter"/>
</dbReference>
<reference evidence="4" key="1">
    <citation type="submission" date="2016-05" db="EMBL/GenBank/DDBJ databases">
        <title>Comparative genomics of biotechnologically important yeasts.</title>
        <authorList>
            <consortium name="DOE Joint Genome Institute"/>
            <person name="Riley R."/>
            <person name="Haridas S."/>
            <person name="Wolfe K.H."/>
            <person name="Lopes M.R."/>
            <person name="Hittinger C.T."/>
            <person name="Goker M."/>
            <person name="Salamov A."/>
            <person name="Wisecaver J."/>
            <person name="Long T.M."/>
            <person name="Aerts A.L."/>
            <person name="Barry K."/>
            <person name="Choi C."/>
            <person name="Clum A."/>
            <person name="Coughlan A.Y."/>
            <person name="Deshpande S."/>
            <person name="Douglass A.P."/>
            <person name="Hanson S.J."/>
            <person name="Klenk H.-P."/>
            <person name="Labutti K."/>
            <person name="Lapidus A."/>
            <person name="Lindquist E."/>
            <person name="Lipzen A."/>
            <person name="Meier-Kolthoff J.P."/>
            <person name="Ohm R.A."/>
            <person name="Otillar R.P."/>
            <person name="Pangilinan J."/>
            <person name="Peng Y."/>
            <person name="Rokas A."/>
            <person name="Rosa C.A."/>
            <person name="Scheuner C."/>
            <person name="Sibirny A.A."/>
            <person name="Slot J.C."/>
            <person name="Stielow J.B."/>
            <person name="Sun H."/>
            <person name="Kurtzman C.P."/>
            <person name="Blackwell M."/>
            <person name="Grigoriev I.V."/>
            <person name="Jeffries T.W."/>
        </authorList>
    </citation>
    <scope>NUCLEOTIDE SEQUENCE [LARGE SCALE GENOMIC DNA]</scope>
    <source>
        <strain evidence="4">NRRL Y-12698</strain>
    </source>
</reference>
<keyword evidence="2" id="KW-1133">Transmembrane helix</keyword>
<keyword evidence="4" id="KW-1185">Reference proteome</keyword>
<accession>A0A1E3QQ32</accession>
<dbReference type="RefSeq" id="XP_018984510.1">
    <property type="nucleotide sequence ID" value="XM_019127216.1"/>
</dbReference>